<name>A0A9R1PDN5_TRITD</name>
<dbReference type="GO" id="GO:0031405">
    <property type="term" value="F:lipoic acid binding"/>
    <property type="evidence" value="ECO:0007669"/>
    <property type="project" value="TreeGrafter"/>
</dbReference>
<dbReference type="GO" id="GO:0016407">
    <property type="term" value="F:acetyltransferase activity"/>
    <property type="evidence" value="ECO:0007669"/>
    <property type="project" value="TreeGrafter"/>
</dbReference>
<evidence type="ECO:0000313" key="8">
    <source>
        <dbReference type="Proteomes" id="UP000324705"/>
    </source>
</evidence>
<dbReference type="Pfam" id="PF00198">
    <property type="entry name" value="2-oxoacid_dh"/>
    <property type="match status" value="1"/>
</dbReference>
<comment type="similarity">
    <text evidence="2">Belongs to the 2-oxoacid dehydrogenase family.</text>
</comment>
<evidence type="ECO:0000256" key="4">
    <source>
        <dbReference type="ARBA" id="ARBA00023315"/>
    </source>
</evidence>
<reference evidence="7 8" key="1">
    <citation type="submission" date="2017-09" db="EMBL/GenBank/DDBJ databases">
        <authorList>
            <consortium name="International Durum Wheat Genome Sequencing Consortium (IDWGSC)"/>
            <person name="Milanesi L."/>
        </authorList>
    </citation>
    <scope>NUCLEOTIDE SEQUENCE [LARGE SCALE GENOMIC DNA]</scope>
    <source>
        <strain evidence="8">cv. Svevo</strain>
    </source>
</reference>
<keyword evidence="3" id="KW-0808">Transferase</keyword>
<feature type="region of interest" description="Disordered" evidence="5">
    <location>
        <begin position="1"/>
        <end position="45"/>
    </location>
</feature>
<protein>
    <recommendedName>
        <fullName evidence="6">Peripheral subunit-binding (PSBD) domain-containing protein</fullName>
    </recommendedName>
</protein>
<organism evidence="7 8">
    <name type="scientific">Triticum turgidum subsp. durum</name>
    <name type="common">Durum wheat</name>
    <name type="synonym">Triticum durum</name>
    <dbReference type="NCBI Taxonomy" id="4567"/>
    <lineage>
        <taxon>Eukaryota</taxon>
        <taxon>Viridiplantae</taxon>
        <taxon>Streptophyta</taxon>
        <taxon>Embryophyta</taxon>
        <taxon>Tracheophyta</taxon>
        <taxon>Spermatophyta</taxon>
        <taxon>Magnoliopsida</taxon>
        <taxon>Liliopsida</taxon>
        <taxon>Poales</taxon>
        <taxon>Poaceae</taxon>
        <taxon>BOP clade</taxon>
        <taxon>Pooideae</taxon>
        <taxon>Triticodae</taxon>
        <taxon>Triticeae</taxon>
        <taxon>Triticinae</taxon>
        <taxon>Triticum</taxon>
    </lineage>
</organism>
<sequence length="240" mass="26344">MIVNGSQVVPHDSLASSPDIQPGADTSTSPSREGNAPRGSLSTPAVRHLVKQYGLNIDDIQGTGKDGRVLKEDVLNYAARKGLLQEPPSASEENVGQVELEGGKPLLDPQFYEDKRIRLRGYQRAMVKSMTLAAKVPHFHYLEEINCDALVQLKASFQKENKDHDVKHTFLPFLIKSLSVALSKYPLLNSSFIDETNEVILKGFHNIGVAMATEQGLVVPTIKKVQSLSILEVSNNSFLP</sequence>
<dbReference type="InterPro" id="IPR050743">
    <property type="entry name" value="2-oxoacid_DH_E2_comp"/>
</dbReference>
<dbReference type="FunFam" id="4.10.320.10:FF:000009">
    <property type="entry name" value="Dihydrolipoamide acetyltransferase component of pyruvate dehydrogenase complex"/>
    <property type="match status" value="1"/>
</dbReference>
<dbReference type="Proteomes" id="UP000324705">
    <property type="component" value="Chromosome 2B"/>
</dbReference>
<dbReference type="InterPro" id="IPR001078">
    <property type="entry name" value="2-oxoacid_DH_actylTfrase"/>
</dbReference>
<evidence type="ECO:0000313" key="7">
    <source>
        <dbReference type="EMBL" id="VAH41454.1"/>
    </source>
</evidence>
<evidence type="ECO:0000256" key="1">
    <source>
        <dbReference type="ARBA" id="ARBA00001938"/>
    </source>
</evidence>
<evidence type="ECO:0000256" key="3">
    <source>
        <dbReference type="ARBA" id="ARBA00022679"/>
    </source>
</evidence>
<dbReference type="Gene3D" id="4.10.320.10">
    <property type="entry name" value="E3-binding domain"/>
    <property type="match status" value="1"/>
</dbReference>
<comment type="cofactor">
    <cofactor evidence="1">
        <name>(R)-lipoate</name>
        <dbReference type="ChEBI" id="CHEBI:83088"/>
    </cofactor>
</comment>
<dbReference type="PANTHER" id="PTHR43178:SF14">
    <property type="entry name" value="LIPOAMIDE ACYLTRANSFERASE COMPONENT OF BRANCHED-CHAIN ALPHA-KETO ACID DEHYDROGENASE COMPLEX, MITOCHONDRIAL"/>
    <property type="match status" value="1"/>
</dbReference>
<evidence type="ECO:0000256" key="5">
    <source>
        <dbReference type="SAM" id="MobiDB-lite"/>
    </source>
</evidence>
<accession>A0A9R1PDN5</accession>
<dbReference type="InterPro" id="IPR023213">
    <property type="entry name" value="CAT-like_dom_sf"/>
</dbReference>
<dbReference type="AlphaFoldDB" id="A0A9R1PDN5"/>
<dbReference type="Gene3D" id="3.30.559.10">
    <property type="entry name" value="Chloramphenicol acetyltransferase-like domain"/>
    <property type="match status" value="1"/>
</dbReference>
<dbReference type="EMBL" id="LT934114">
    <property type="protein sequence ID" value="VAH41454.1"/>
    <property type="molecule type" value="Genomic_DNA"/>
</dbReference>
<dbReference type="SUPFAM" id="SSF52777">
    <property type="entry name" value="CoA-dependent acyltransferases"/>
    <property type="match status" value="1"/>
</dbReference>
<dbReference type="Pfam" id="PF02817">
    <property type="entry name" value="E3_binding"/>
    <property type="match status" value="1"/>
</dbReference>
<evidence type="ECO:0000259" key="6">
    <source>
        <dbReference type="PROSITE" id="PS51826"/>
    </source>
</evidence>
<feature type="compositionally biased region" description="Polar residues" evidence="5">
    <location>
        <begin position="14"/>
        <end position="32"/>
    </location>
</feature>
<keyword evidence="4" id="KW-0012">Acyltransferase</keyword>
<feature type="domain" description="Peripheral subunit-binding (PSBD)" evidence="6">
    <location>
        <begin position="41"/>
        <end position="78"/>
    </location>
</feature>
<gene>
    <name evidence="7" type="ORF">TRITD_2Bv1G023030</name>
</gene>
<evidence type="ECO:0000256" key="2">
    <source>
        <dbReference type="ARBA" id="ARBA00007317"/>
    </source>
</evidence>
<dbReference type="SUPFAM" id="SSF47005">
    <property type="entry name" value="Peripheral subunit-binding domain of 2-oxo acid dehydrogenase complex"/>
    <property type="match status" value="1"/>
</dbReference>
<dbReference type="GO" id="GO:0005739">
    <property type="term" value="C:mitochondrion"/>
    <property type="evidence" value="ECO:0007669"/>
    <property type="project" value="TreeGrafter"/>
</dbReference>
<dbReference type="PANTHER" id="PTHR43178">
    <property type="entry name" value="DIHYDROLIPOAMIDE ACETYLTRANSFERASE COMPONENT OF PYRUVATE DEHYDROGENASE COMPLEX"/>
    <property type="match status" value="1"/>
</dbReference>
<dbReference type="PROSITE" id="PS51826">
    <property type="entry name" value="PSBD"/>
    <property type="match status" value="1"/>
</dbReference>
<dbReference type="Gramene" id="TRITD2Bv1G023030.2">
    <property type="protein sequence ID" value="TRITD2Bv1G023030.2"/>
    <property type="gene ID" value="TRITD2Bv1G023030"/>
</dbReference>
<dbReference type="InterPro" id="IPR036625">
    <property type="entry name" value="E3-bd_dom_sf"/>
</dbReference>
<dbReference type="InterPro" id="IPR004167">
    <property type="entry name" value="PSBD"/>
</dbReference>
<proteinExistence type="inferred from homology"/>
<keyword evidence="8" id="KW-1185">Reference proteome</keyword>